<feature type="domain" description="DUF1508" evidence="1">
    <location>
        <begin position="13"/>
        <end position="58"/>
    </location>
</feature>
<protein>
    <recommendedName>
        <fullName evidence="1">DUF1508 domain-containing protein</fullName>
    </recommendedName>
</protein>
<evidence type="ECO:0000259" key="1">
    <source>
        <dbReference type="Pfam" id="PF07411"/>
    </source>
</evidence>
<dbReference type="Pfam" id="PF07411">
    <property type="entry name" value="DUF1508"/>
    <property type="match status" value="1"/>
</dbReference>
<dbReference type="InterPro" id="IPR010879">
    <property type="entry name" value="DUF1508"/>
</dbReference>
<evidence type="ECO:0000313" key="2">
    <source>
        <dbReference type="EMBL" id="KKN21955.1"/>
    </source>
</evidence>
<dbReference type="SUPFAM" id="SSF160113">
    <property type="entry name" value="YegP-like"/>
    <property type="match status" value="1"/>
</dbReference>
<organism evidence="2">
    <name type="scientific">marine sediment metagenome</name>
    <dbReference type="NCBI Taxonomy" id="412755"/>
    <lineage>
        <taxon>unclassified sequences</taxon>
        <taxon>metagenomes</taxon>
        <taxon>ecological metagenomes</taxon>
    </lineage>
</organism>
<comment type="caution">
    <text evidence="2">The sequence shown here is derived from an EMBL/GenBank/DDBJ whole genome shotgun (WGS) entry which is preliminary data.</text>
</comment>
<sequence>MTTSALTFEVYRDKAREFRWRLRSTNGQTIATSGEGYKDKRDCEAGIFSIQSASQASKVIYLESEPKEDPK</sequence>
<dbReference type="AlphaFoldDB" id="A0A0F9NR53"/>
<dbReference type="InterPro" id="IPR036913">
    <property type="entry name" value="YegP-like_sf"/>
</dbReference>
<dbReference type="EMBL" id="LAZR01003105">
    <property type="protein sequence ID" value="KKN21955.1"/>
    <property type="molecule type" value="Genomic_DNA"/>
</dbReference>
<proteinExistence type="predicted"/>
<gene>
    <name evidence="2" type="ORF">LCGC14_0920200</name>
</gene>
<name>A0A0F9NR53_9ZZZZ</name>
<dbReference type="Gene3D" id="3.30.160.160">
    <property type="entry name" value="YegP-like"/>
    <property type="match status" value="1"/>
</dbReference>
<reference evidence="2" key="1">
    <citation type="journal article" date="2015" name="Nature">
        <title>Complex archaea that bridge the gap between prokaryotes and eukaryotes.</title>
        <authorList>
            <person name="Spang A."/>
            <person name="Saw J.H."/>
            <person name="Jorgensen S.L."/>
            <person name="Zaremba-Niedzwiedzka K."/>
            <person name="Martijn J."/>
            <person name="Lind A.E."/>
            <person name="van Eijk R."/>
            <person name="Schleper C."/>
            <person name="Guy L."/>
            <person name="Ettema T.J."/>
        </authorList>
    </citation>
    <scope>NUCLEOTIDE SEQUENCE</scope>
</reference>
<accession>A0A0F9NR53</accession>